<dbReference type="RefSeq" id="WP_229990358.1">
    <property type="nucleotide sequence ID" value="NZ_JAJJMO010000001.1"/>
</dbReference>
<comment type="caution">
    <text evidence="2">The sequence shown here is derived from an EMBL/GenBank/DDBJ whole genome shotgun (WGS) entry which is preliminary data.</text>
</comment>
<accession>A0ABS8MXC9</accession>
<dbReference type="Proteomes" id="UP001430919">
    <property type="component" value="Unassembled WGS sequence"/>
</dbReference>
<proteinExistence type="predicted"/>
<evidence type="ECO:0000313" key="2">
    <source>
        <dbReference type="EMBL" id="MCC9073434.1"/>
    </source>
</evidence>
<gene>
    <name evidence="2" type="ORF">LNQ49_17810</name>
</gene>
<evidence type="ECO:0000256" key="1">
    <source>
        <dbReference type="SAM" id="Phobius"/>
    </source>
</evidence>
<protein>
    <submittedName>
        <fullName evidence="2">Uncharacterized protein</fullName>
    </submittedName>
</protein>
<reference evidence="2" key="1">
    <citation type="submission" date="2021-11" db="EMBL/GenBank/DDBJ databases">
        <title>Description of novel Flavobacterium species.</title>
        <authorList>
            <person name="Saticioglu I.B."/>
            <person name="Ay H."/>
            <person name="Altun S."/>
            <person name="Duman M."/>
        </authorList>
    </citation>
    <scope>NUCLEOTIDE SEQUENCE</scope>
    <source>
        <strain evidence="2">F-65</strain>
    </source>
</reference>
<feature type="transmembrane region" description="Helical" evidence="1">
    <location>
        <begin position="6"/>
        <end position="23"/>
    </location>
</feature>
<keyword evidence="1" id="KW-0472">Membrane</keyword>
<dbReference type="EMBL" id="JAJJMO010000001">
    <property type="protein sequence ID" value="MCC9073434.1"/>
    <property type="molecule type" value="Genomic_DNA"/>
</dbReference>
<organism evidence="2 3">
    <name type="scientific">Flavobacterium pisciphilum</name>
    <dbReference type="NCBI Taxonomy" id="2893755"/>
    <lineage>
        <taxon>Bacteria</taxon>
        <taxon>Pseudomonadati</taxon>
        <taxon>Bacteroidota</taxon>
        <taxon>Flavobacteriia</taxon>
        <taxon>Flavobacteriales</taxon>
        <taxon>Flavobacteriaceae</taxon>
        <taxon>Flavobacterium</taxon>
    </lineage>
</organism>
<sequence length="134" mass="16460">MKNKKYFIILGIILFLIFATYYWDNRFVKLQPVITKEYTRQIITFETDLYKIAKPNEVPENYYKNIKYVIDRSGQDYMVKKGEIYVRHKLMKDLNLIWNYTTRTSDARYFEEIREMDSINLSNHKRYEDSIKKK</sequence>
<keyword evidence="3" id="KW-1185">Reference proteome</keyword>
<keyword evidence="1" id="KW-1133">Transmembrane helix</keyword>
<name>A0ABS8MXC9_9FLAO</name>
<evidence type="ECO:0000313" key="3">
    <source>
        <dbReference type="Proteomes" id="UP001430919"/>
    </source>
</evidence>
<keyword evidence="1" id="KW-0812">Transmembrane</keyword>